<dbReference type="AlphaFoldDB" id="A0A820SQE0"/>
<evidence type="ECO:0000313" key="2">
    <source>
        <dbReference type="EMBL" id="CAF4459930.1"/>
    </source>
</evidence>
<name>A0A820SQE0_9BILA</name>
<protein>
    <submittedName>
        <fullName evidence="2">Uncharacterized protein</fullName>
    </submittedName>
</protein>
<dbReference type="EMBL" id="CAJOBQ010001142">
    <property type="protein sequence ID" value="CAF4459930.1"/>
    <property type="molecule type" value="Genomic_DNA"/>
</dbReference>
<proteinExistence type="predicted"/>
<sequence length="128" mass="14775">MIRYSQHGDLLYRCAQELLSPQELLDYTLPIYCRSYSECVDRDLFEKFGLELVKADAINVKSDLGEKIRNGEIILGYLAQVQTAAVRTACEYPLKQALISNRQPSTEEIVKILDQYWDLHEKGMKEQS</sequence>
<dbReference type="EMBL" id="CAJNYU010003162">
    <property type="protein sequence ID" value="CAF3641701.1"/>
    <property type="molecule type" value="Genomic_DNA"/>
</dbReference>
<reference evidence="2" key="1">
    <citation type="submission" date="2021-02" db="EMBL/GenBank/DDBJ databases">
        <authorList>
            <person name="Nowell W R."/>
        </authorList>
    </citation>
    <scope>NUCLEOTIDE SEQUENCE</scope>
</reference>
<dbReference type="Proteomes" id="UP000663869">
    <property type="component" value="Unassembled WGS sequence"/>
</dbReference>
<organism evidence="2 3">
    <name type="scientific">Rotaria socialis</name>
    <dbReference type="NCBI Taxonomy" id="392032"/>
    <lineage>
        <taxon>Eukaryota</taxon>
        <taxon>Metazoa</taxon>
        <taxon>Spiralia</taxon>
        <taxon>Gnathifera</taxon>
        <taxon>Rotifera</taxon>
        <taxon>Eurotatoria</taxon>
        <taxon>Bdelloidea</taxon>
        <taxon>Philodinida</taxon>
        <taxon>Philodinidae</taxon>
        <taxon>Rotaria</taxon>
    </lineage>
</organism>
<accession>A0A820SQE0</accession>
<gene>
    <name evidence="1" type="ORF">FME351_LOCUS24003</name>
    <name evidence="2" type="ORF">TSG867_LOCUS17726</name>
</gene>
<evidence type="ECO:0000313" key="1">
    <source>
        <dbReference type="EMBL" id="CAF3641701.1"/>
    </source>
</evidence>
<evidence type="ECO:0000313" key="3">
    <source>
        <dbReference type="Proteomes" id="UP000663862"/>
    </source>
</evidence>
<dbReference type="Proteomes" id="UP000663862">
    <property type="component" value="Unassembled WGS sequence"/>
</dbReference>
<comment type="caution">
    <text evidence="2">The sequence shown here is derived from an EMBL/GenBank/DDBJ whole genome shotgun (WGS) entry which is preliminary data.</text>
</comment>